<dbReference type="PROSITE" id="PS00022">
    <property type="entry name" value="EGF_1"/>
    <property type="match status" value="5"/>
</dbReference>
<keyword evidence="4" id="KW-1133">Transmembrane helix</keyword>
<proteinExistence type="predicted"/>
<feature type="coiled-coil region" evidence="2">
    <location>
        <begin position="1118"/>
        <end position="1166"/>
    </location>
</feature>
<gene>
    <name evidence="6" type="ORF">EB796_018042</name>
</gene>
<feature type="domain" description="EGF-like" evidence="5">
    <location>
        <begin position="249"/>
        <end position="286"/>
    </location>
</feature>
<evidence type="ECO:0000256" key="3">
    <source>
        <dbReference type="SAM" id="MobiDB-lite"/>
    </source>
</evidence>
<dbReference type="SMART" id="SM00181">
    <property type="entry name" value="EGF"/>
    <property type="match status" value="7"/>
</dbReference>
<dbReference type="InterPro" id="IPR037386">
    <property type="entry name" value="CCDC40"/>
</dbReference>
<feature type="domain" description="EGF-like" evidence="5">
    <location>
        <begin position="48"/>
        <end position="85"/>
    </location>
</feature>
<dbReference type="CDD" id="cd00054">
    <property type="entry name" value="EGF_CA"/>
    <property type="match status" value="1"/>
</dbReference>
<dbReference type="GO" id="GO:0035082">
    <property type="term" value="P:axoneme assembly"/>
    <property type="evidence" value="ECO:0007669"/>
    <property type="project" value="InterPro"/>
</dbReference>
<feature type="coiled-coil region" evidence="2">
    <location>
        <begin position="796"/>
        <end position="1054"/>
    </location>
</feature>
<sequence length="1558" mass="174905">MHMPEGYGGVLCEQHLCKDYCGQKAECEVFDGAPFCKCSPGYAGERCNQHACSSDLCLNNGTCHLDNGGLSYCVCPMMYTGERCQTRMTDLCKERGCVGERAVSCTSDPATQLYDCQCAKGYAGFDCENCLSEDNRLYTCHSQGKCSYPSGNPSCTCNSLQFEHITQCHNSVCYGYCSNGGTCFLKETTGGRKEPTCACSKYFTGKHCQIRMKCVTGYCHNGGTCIENDNGKPASCLCNKDFTGELCDEGCKEQPCLYGKTCQKPVSFFLFPECTCPEGLRGEQCEFNSLCDSHCHGHGICVGCLASVNATCSTCCECNCYYGWTGETCETKIHEDEQEASSNPPQHSKFTAGIIAAVASVSILLVLLVVVIILVVYKKRQKRRVLFEHLRLSEERDGTMEISNPMYLKSTNEDDDEDDDDYSVYSATNTSNFANPLFSSRSGRKQNKKPDERVLLIDNEQGDEDLPSSRGSQGSVANVVSEVTVRALQEFDSGDMPPPDDEDVTDVVLPDTLDGGAEEVSPPADANTTEVVSGSTEGSRPVSAKPSSARSSRAGSARSKPEKPSSRHSSRQGSASSKKSVAERIAENSLVPPTGDDEVSTAEIDGAILNSERDDGLPEGRTKCSTYHCIYWFCPASHSSSYRSRSKYFSHTYVGDLVPSGGDGGGDGDPGDDGDYESDGGHEGEEEVAEEEGSDEEEADLVVLDPEHPLMKRFQNALKKQLTSQHEKVKLEMSELTEALKRKMSERENLGVELYGIQQELARYQVLLEENHDKYNQLNHHRSVKEQNLLGVRDEYKNIQIQQNNEKKKAAELQQEVENLALRLFYVNNAKEDVRSDIAVMKRAAERADVEVDQAEAQKQKQDLYVGRLIESVEKLREDIAITEAQITAQLEETKAAKEALAEASLEIENIQLEKKQLYAQWNSSLIGMKRRDEAHAAMQDANDQQRQRIKSLETEIEGYKKQIAKEEEHNEKLTLVLNKCEVDIATSKKLLDICSRKMEALKTEYSTYTRMLHETEEALNRASMEKLQRGNEINSLRKQIEKEFLEKGKLEDDIMEVIRNQLTFDKAAQYTDRITKKCRMITKDLEAQIAQVENEIATDSLSTVTTMAKITNLKASLDELEKVIGQKNDIINKSENESVKRNAVIERKQQVIDQFNKRLEQMISQAGGVELGPLEITINSLSKSIEARSRISPSYNSSGSGNRENYILSQKKIRIENAIDKENSETAAIEKNIRNLRNDMLKLNQMLFEENGAFESLEKDNILTENEFMGKLKDAELNSIQMQAKLDSLKEEKERLLNSLVESERQIMLWEKKTQLARETRAAVDSEVGQGEISAMKSEIHRMEVRYAQLMRQQEKMIQDMEKAVSRRDTIVTRGDAQAKIAARSKSKDKTVTKGTFQRQQAELKKKIKATIQDAQSCDDELQGLRNDQKQLGQMLETKQIRCRELESNADSLDGDIERQLEMKQRNMADLVAKQQKTKYYMQIKDRKYKRLVKDDDLLESEKEKQIDKMQSLSNIVERLQEEFPHLQPHLRKVSFSLGTRIMEEGPSSARGSEIAA</sequence>
<feature type="disulfide bond" evidence="1">
    <location>
        <begin position="199"/>
        <end position="208"/>
    </location>
</feature>
<comment type="caution">
    <text evidence="1">Lacks conserved residue(s) required for the propagation of feature annotation.</text>
</comment>
<keyword evidence="4" id="KW-0472">Membrane</keyword>
<organism evidence="6 7">
    <name type="scientific">Bugula neritina</name>
    <name type="common">Brown bryozoan</name>
    <name type="synonym">Sertularia neritina</name>
    <dbReference type="NCBI Taxonomy" id="10212"/>
    <lineage>
        <taxon>Eukaryota</taxon>
        <taxon>Metazoa</taxon>
        <taxon>Spiralia</taxon>
        <taxon>Lophotrochozoa</taxon>
        <taxon>Bryozoa</taxon>
        <taxon>Gymnolaemata</taxon>
        <taxon>Cheilostomatida</taxon>
        <taxon>Flustrina</taxon>
        <taxon>Buguloidea</taxon>
        <taxon>Bugulidae</taxon>
        <taxon>Bugula</taxon>
    </lineage>
</organism>
<dbReference type="Gene3D" id="2.10.25.10">
    <property type="entry name" value="Laminin"/>
    <property type="match status" value="4"/>
</dbReference>
<evidence type="ECO:0000256" key="1">
    <source>
        <dbReference type="PROSITE-ProRule" id="PRU00076"/>
    </source>
</evidence>
<feature type="coiled-coil region" evidence="2">
    <location>
        <begin position="1437"/>
        <end position="1464"/>
    </location>
</feature>
<dbReference type="OrthoDB" id="188741at2759"/>
<feature type="transmembrane region" description="Helical" evidence="4">
    <location>
        <begin position="350"/>
        <end position="377"/>
    </location>
</feature>
<feature type="compositionally biased region" description="Polar residues" evidence="3">
    <location>
        <begin position="526"/>
        <end position="538"/>
    </location>
</feature>
<feature type="region of interest" description="Disordered" evidence="3">
    <location>
        <begin position="490"/>
        <end position="600"/>
    </location>
</feature>
<reference evidence="6" key="1">
    <citation type="submission" date="2020-06" db="EMBL/GenBank/DDBJ databases">
        <title>Draft genome of Bugula neritina, a colonial animal packing powerful symbionts and potential medicines.</title>
        <authorList>
            <person name="Rayko M."/>
        </authorList>
    </citation>
    <scope>NUCLEOTIDE SEQUENCE [LARGE SCALE GENOMIC DNA]</scope>
    <source>
        <strain evidence="6">Kwan_BN1</strain>
    </source>
</reference>
<feature type="coiled-coil region" evidence="2">
    <location>
        <begin position="1220"/>
        <end position="1247"/>
    </location>
</feature>
<evidence type="ECO:0000313" key="6">
    <source>
        <dbReference type="EMBL" id="KAF6023650.1"/>
    </source>
</evidence>
<keyword evidence="1" id="KW-0245">EGF-like domain</keyword>
<feature type="disulfide bond" evidence="1">
    <location>
        <begin position="173"/>
        <end position="183"/>
    </location>
</feature>
<dbReference type="PROSITE" id="PS50026">
    <property type="entry name" value="EGF_3"/>
    <property type="match status" value="5"/>
</dbReference>
<feature type="disulfide bond" evidence="1">
    <location>
        <begin position="276"/>
        <end position="285"/>
    </location>
</feature>
<keyword evidence="7" id="KW-1185">Reference proteome</keyword>
<feature type="disulfide bond" evidence="1">
    <location>
        <begin position="219"/>
        <end position="236"/>
    </location>
</feature>
<feature type="domain" description="EGF-like" evidence="5">
    <location>
        <begin position="88"/>
        <end position="128"/>
    </location>
</feature>
<evidence type="ECO:0000313" key="7">
    <source>
        <dbReference type="Proteomes" id="UP000593567"/>
    </source>
</evidence>
<evidence type="ECO:0000256" key="2">
    <source>
        <dbReference type="SAM" id="Coils"/>
    </source>
</evidence>
<keyword evidence="2" id="KW-0175">Coiled coil</keyword>
<dbReference type="SUPFAM" id="SSF57196">
    <property type="entry name" value="EGF/Laminin"/>
    <property type="match status" value="3"/>
</dbReference>
<accession>A0A7J7JBM1</accession>
<dbReference type="InterPro" id="IPR000742">
    <property type="entry name" value="EGF"/>
</dbReference>
<dbReference type="PANTHER" id="PTHR16275">
    <property type="entry name" value="COILED-COIL DOMAIN-CONTAINING PROTEIN 40"/>
    <property type="match status" value="1"/>
</dbReference>
<evidence type="ECO:0000259" key="5">
    <source>
        <dbReference type="PROSITE" id="PS50026"/>
    </source>
</evidence>
<dbReference type="PANTHER" id="PTHR16275:SF8">
    <property type="entry name" value="COILED-COIL DOMAIN-CONTAINING PROTEIN 40"/>
    <property type="match status" value="1"/>
</dbReference>
<feature type="domain" description="EGF-like" evidence="5">
    <location>
        <begin position="210"/>
        <end position="248"/>
    </location>
</feature>
<feature type="disulfide bond" evidence="1">
    <location>
        <begin position="238"/>
        <end position="247"/>
    </location>
</feature>
<protein>
    <submittedName>
        <fullName evidence="6">CCDC40</fullName>
    </submittedName>
</protein>
<feature type="disulfide bond" evidence="1">
    <location>
        <begin position="75"/>
        <end position="84"/>
    </location>
</feature>
<keyword evidence="4" id="KW-0812">Transmembrane</keyword>
<feature type="region of interest" description="Disordered" evidence="3">
    <location>
        <begin position="403"/>
        <end position="428"/>
    </location>
</feature>
<feature type="disulfide bond" evidence="1">
    <location>
        <begin position="118"/>
        <end position="127"/>
    </location>
</feature>
<name>A0A7J7JBM1_BUGNE</name>
<dbReference type="EMBL" id="VXIV02002681">
    <property type="protein sequence ID" value="KAF6023650.1"/>
    <property type="molecule type" value="Genomic_DNA"/>
</dbReference>
<comment type="caution">
    <text evidence="6">The sequence shown here is derived from an EMBL/GenBank/DDBJ whole genome shotgun (WGS) entry which is preliminary data.</text>
</comment>
<dbReference type="Proteomes" id="UP000593567">
    <property type="component" value="Unassembled WGS sequence"/>
</dbReference>
<evidence type="ECO:0000256" key="4">
    <source>
        <dbReference type="SAM" id="Phobius"/>
    </source>
</evidence>
<keyword evidence="1" id="KW-1015">Disulfide bond</keyword>
<feature type="coiled-coil region" evidence="2">
    <location>
        <begin position="1273"/>
        <end position="1354"/>
    </location>
</feature>
<feature type="compositionally biased region" description="Acidic residues" evidence="3">
    <location>
        <begin position="669"/>
        <end position="698"/>
    </location>
</feature>
<feature type="region of interest" description="Disordered" evidence="3">
    <location>
        <begin position="659"/>
        <end position="698"/>
    </location>
</feature>
<feature type="compositionally biased region" description="Acidic residues" evidence="3">
    <location>
        <begin position="413"/>
        <end position="422"/>
    </location>
</feature>
<dbReference type="GO" id="GO:0005737">
    <property type="term" value="C:cytoplasm"/>
    <property type="evidence" value="ECO:0007669"/>
    <property type="project" value="TreeGrafter"/>
</dbReference>
<feature type="compositionally biased region" description="Low complexity" evidence="3">
    <location>
        <begin position="539"/>
        <end position="558"/>
    </location>
</feature>
<feature type="coiled-coil region" evidence="2">
    <location>
        <begin position="719"/>
        <end position="753"/>
    </location>
</feature>
<feature type="domain" description="EGF-like" evidence="5">
    <location>
        <begin position="169"/>
        <end position="209"/>
    </location>
</feature>